<evidence type="ECO:0008006" key="10">
    <source>
        <dbReference type="Google" id="ProtNLM"/>
    </source>
</evidence>
<dbReference type="Pfam" id="PF03152">
    <property type="entry name" value="UFD1_N1"/>
    <property type="match status" value="1"/>
</dbReference>
<evidence type="ECO:0000313" key="8">
    <source>
        <dbReference type="EMBL" id="KAF4961265.1"/>
    </source>
</evidence>
<dbReference type="Proteomes" id="UP000622797">
    <property type="component" value="Unassembled WGS sequence"/>
</dbReference>
<dbReference type="Gene3D" id="6.10.130.10">
    <property type="entry name" value="Ubiquitin-protein ligase E3A, N-terminal zinc-binding domain (AZUL)"/>
    <property type="match status" value="1"/>
</dbReference>
<dbReference type="InterPro" id="IPR056012">
    <property type="entry name" value="DUF7590"/>
</dbReference>
<organism evidence="8 9">
    <name type="scientific">Fusarium sarcochroum</name>
    <dbReference type="NCBI Taxonomy" id="1208366"/>
    <lineage>
        <taxon>Eukaryota</taxon>
        <taxon>Fungi</taxon>
        <taxon>Dikarya</taxon>
        <taxon>Ascomycota</taxon>
        <taxon>Pezizomycotina</taxon>
        <taxon>Sordariomycetes</taxon>
        <taxon>Hypocreomycetidae</taxon>
        <taxon>Hypocreales</taxon>
        <taxon>Nectriaceae</taxon>
        <taxon>Fusarium</taxon>
        <taxon>Fusarium lateritium species complex</taxon>
    </lineage>
</organism>
<evidence type="ECO:0000313" key="9">
    <source>
        <dbReference type="Proteomes" id="UP000622797"/>
    </source>
</evidence>
<dbReference type="Pfam" id="PF24503">
    <property type="entry name" value="DUF7590"/>
    <property type="match status" value="1"/>
</dbReference>
<reference evidence="8" key="2">
    <citation type="submission" date="2020-05" db="EMBL/GenBank/DDBJ databases">
        <authorList>
            <person name="Kim H.-S."/>
            <person name="Proctor R.H."/>
            <person name="Brown D.W."/>
        </authorList>
    </citation>
    <scope>NUCLEOTIDE SEQUENCE</scope>
    <source>
        <strain evidence="8">NRRL 20472</strain>
    </source>
</reference>
<accession>A0A8H4X4L9</accession>
<feature type="compositionally biased region" description="Low complexity" evidence="3">
    <location>
        <begin position="45"/>
        <end position="59"/>
    </location>
</feature>
<feature type="region of interest" description="Disordered" evidence="3">
    <location>
        <begin position="390"/>
        <end position="412"/>
    </location>
</feature>
<dbReference type="OrthoDB" id="193703at2759"/>
<dbReference type="Pfam" id="PF16558">
    <property type="entry name" value="AZUL"/>
    <property type="match status" value="1"/>
</dbReference>
<dbReference type="PANTHER" id="PTHR12555">
    <property type="entry name" value="UBIQUITIN FUSION DEGRADATON PROTEIN 1"/>
    <property type="match status" value="1"/>
</dbReference>
<dbReference type="GO" id="GO:0006511">
    <property type="term" value="P:ubiquitin-dependent protein catabolic process"/>
    <property type="evidence" value="ECO:0007669"/>
    <property type="project" value="InterPro"/>
</dbReference>
<dbReference type="Pfam" id="PF24842">
    <property type="entry name" value="UFD1_N2"/>
    <property type="match status" value="1"/>
</dbReference>
<evidence type="ECO:0000259" key="6">
    <source>
        <dbReference type="Pfam" id="PF24503"/>
    </source>
</evidence>
<feature type="domain" description="DUF7590" evidence="6">
    <location>
        <begin position="260"/>
        <end position="387"/>
    </location>
</feature>
<name>A0A8H4X4L9_9HYPO</name>
<dbReference type="InterPro" id="IPR032353">
    <property type="entry name" value="AZUL"/>
</dbReference>
<feature type="domain" description="Ubiquitin fusion degradation protein UFD1 N-terminal subdomain 2" evidence="7">
    <location>
        <begin position="161"/>
        <end position="237"/>
    </location>
</feature>
<evidence type="ECO:0000256" key="1">
    <source>
        <dbReference type="ARBA" id="ARBA00006043"/>
    </source>
</evidence>
<dbReference type="InterPro" id="IPR042299">
    <property type="entry name" value="Ufd1-like_Nn"/>
</dbReference>
<dbReference type="PANTHER" id="PTHR12555:SF15">
    <property type="entry name" value="FUSION DEGRADATION PROTEIN (UFD1), PUTATIVE (AFU_ORTHOLOGUE AFUA_4G04640)-RELATED"/>
    <property type="match status" value="1"/>
</dbReference>
<feature type="region of interest" description="Disordered" evidence="3">
    <location>
        <begin position="45"/>
        <end position="69"/>
    </location>
</feature>
<feature type="compositionally biased region" description="Polar residues" evidence="3">
    <location>
        <begin position="60"/>
        <end position="69"/>
    </location>
</feature>
<feature type="domain" description="Ubiquitin fusion degradation protein UFD1 N-terminal subdomain 1" evidence="4">
    <location>
        <begin position="74"/>
        <end position="125"/>
    </location>
</feature>
<dbReference type="Gene3D" id="2.40.40.50">
    <property type="entry name" value="Ubiquitin fusion degradation protein UFD1, N-terminal domain"/>
    <property type="match status" value="1"/>
</dbReference>
<dbReference type="InterPro" id="IPR055418">
    <property type="entry name" value="UFD1_N2"/>
</dbReference>
<evidence type="ECO:0000256" key="3">
    <source>
        <dbReference type="SAM" id="MobiDB-lite"/>
    </source>
</evidence>
<dbReference type="GO" id="GO:0031593">
    <property type="term" value="F:polyubiquitin modification-dependent protein binding"/>
    <property type="evidence" value="ECO:0007669"/>
    <property type="project" value="TreeGrafter"/>
</dbReference>
<dbReference type="Pfam" id="PF23580">
    <property type="entry name" value="Znf_XAF1_N"/>
    <property type="match status" value="1"/>
</dbReference>
<dbReference type="AlphaFoldDB" id="A0A8H4X4L9"/>
<dbReference type="InterPro" id="IPR004854">
    <property type="entry name" value="Ufd1-like"/>
</dbReference>
<evidence type="ECO:0000259" key="5">
    <source>
        <dbReference type="Pfam" id="PF16558"/>
    </source>
</evidence>
<dbReference type="EMBL" id="JABEXW010000613">
    <property type="protein sequence ID" value="KAF4961265.1"/>
    <property type="molecule type" value="Genomic_DNA"/>
</dbReference>
<comment type="caution">
    <text evidence="8">The sequence shown here is derived from an EMBL/GenBank/DDBJ whole genome shotgun (WGS) entry which is preliminary data.</text>
</comment>
<proteinExistence type="inferred from homology"/>
<feature type="compositionally biased region" description="Polar residues" evidence="3">
    <location>
        <begin position="391"/>
        <end position="408"/>
    </location>
</feature>
<feature type="domain" description="Ubiquitin-protein ligase E3A N-terminal zinc-binding" evidence="5">
    <location>
        <begin position="646"/>
        <end position="673"/>
    </location>
</feature>
<keyword evidence="9" id="KW-1185">Reference proteome</keyword>
<dbReference type="GO" id="GO:0034098">
    <property type="term" value="C:VCP-NPL4-UFD1 AAA ATPase complex"/>
    <property type="evidence" value="ECO:0007669"/>
    <property type="project" value="TreeGrafter"/>
</dbReference>
<dbReference type="InterPro" id="IPR042556">
    <property type="entry name" value="AZUL_sf"/>
</dbReference>
<reference evidence="8" key="1">
    <citation type="journal article" date="2020" name="BMC Genomics">
        <title>Correction to: Identification and distribution of gene clusters required for synthesis of sphingolipid metabolism inhibitors in diverse species of the filamentous fungus Fusarium.</title>
        <authorList>
            <person name="Kim H.S."/>
            <person name="Lohmar J.M."/>
            <person name="Busman M."/>
            <person name="Brown D.W."/>
            <person name="Naumann T.A."/>
            <person name="Divon H.H."/>
            <person name="Lysoe E."/>
            <person name="Uhlig S."/>
            <person name="Proctor R.H."/>
        </authorList>
    </citation>
    <scope>NUCLEOTIDE SEQUENCE</scope>
    <source>
        <strain evidence="8">NRRL 20472</strain>
    </source>
</reference>
<protein>
    <recommendedName>
        <fullName evidence="10">Ubiquitin-protein ligase E3A N-terminal zinc-binding domain-containing protein</fullName>
    </recommendedName>
</protein>
<keyword evidence="2" id="KW-0833">Ubl conjugation pathway</keyword>
<evidence type="ECO:0000256" key="2">
    <source>
        <dbReference type="ARBA" id="ARBA00022786"/>
    </source>
</evidence>
<evidence type="ECO:0000259" key="7">
    <source>
        <dbReference type="Pfam" id="PF24842"/>
    </source>
</evidence>
<dbReference type="InterPro" id="IPR055417">
    <property type="entry name" value="UFD1_N1"/>
</dbReference>
<dbReference type="GO" id="GO:0036503">
    <property type="term" value="P:ERAD pathway"/>
    <property type="evidence" value="ECO:0007669"/>
    <property type="project" value="TreeGrafter"/>
</dbReference>
<dbReference type="Gene3D" id="3.10.330.10">
    <property type="match status" value="1"/>
</dbReference>
<evidence type="ECO:0000259" key="4">
    <source>
        <dbReference type="Pfam" id="PF03152"/>
    </source>
</evidence>
<sequence length="757" mass="84027">MEEPAPLRWSSAFPVVNPSAIATKNLRGDKILLPQSALEQLLAAARSRPSTTTPSRSNPWSYTSTLHSDADSAQQLPNPLIFRLVNPKNKNAVFAGIREFSASEGTLGLSPWLTEALGIQEDEYVLPKETADLVEQDPAQTDQHMDIDGIQIKVEARELPKGTYVRLRPLEAGYNPDDWKPLLERQLRENFTTLSKGSMLAVKGARGEEFKLLVDKVAPEGDGICVVDTDLEVDIEALDEEQARETLRRIMSEHRGSSGGSSTGGDIDIWKPVEGQVREGEYVDYVLPSWNKSHPLAIELSTSEDDDTLDLFVTPKSSRQRGLPREAGHVFGDFSPAANGVKRIVISSTNIELEGAEQIAISVHGYKHPDAMEGSTKTLQYSLRAKVDLPNASQSESNGISNGTNGQERSPDEEQCSNCLQFIPKRTMVLHENFCRRNNIVCPSCKSIFKKGSPEWEAHWHCEKDNAFGNSTQSKGKHDDIFHTERQCPHCEFSTNSLADLARHATSVCPGKLILCRFCHLEVPQEGDPFNPSPEVVLSGLTAHELADGTRTTECHLCDKIVRLKDMETHLKHHELDKVSRLKPPVCRNANCGKTMFGVGSRGQVRQAASSEQGSNDIGLCSTCFGPLYVSMHDPEGKALKRRIERRYLSQLMTGCKKDHCGNPWCKTGRANTDLEPKPSSTREVLPLVKPLLTDITNMDASLYFCTDESNQRSRKLAEMMSAEGVWDLEWCIAAAEAEKGSLERMRDWLQAWAPTK</sequence>
<gene>
    <name evidence="8" type="ORF">FSARC_10233</name>
</gene>
<comment type="similarity">
    <text evidence="1">Belongs to the UFD1 family.</text>
</comment>